<organism evidence="2 3">
    <name type="scientific">Planobispora takensis</name>
    <dbReference type="NCBI Taxonomy" id="1367882"/>
    <lineage>
        <taxon>Bacteria</taxon>
        <taxon>Bacillati</taxon>
        <taxon>Actinomycetota</taxon>
        <taxon>Actinomycetes</taxon>
        <taxon>Streptosporangiales</taxon>
        <taxon>Streptosporangiaceae</taxon>
        <taxon>Planobispora</taxon>
    </lineage>
</organism>
<evidence type="ECO:0000313" key="2">
    <source>
        <dbReference type="EMBL" id="GII04802.1"/>
    </source>
</evidence>
<evidence type="ECO:0000313" key="3">
    <source>
        <dbReference type="Proteomes" id="UP000634476"/>
    </source>
</evidence>
<feature type="region of interest" description="Disordered" evidence="1">
    <location>
        <begin position="1"/>
        <end position="65"/>
    </location>
</feature>
<accession>A0A8J3T2B3</accession>
<dbReference type="Proteomes" id="UP000634476">
    <property type="component" value="Unassembled WGS sequence"/>
</dbReference>
<name>A0A8J3T2B3_9ACTN</name>
<reference evidence="2" key="1">
    <citation type="submission" date="2021-01" db="EMBL/GenBank/DDBJ databases">
        <title>Whole genome shotgun sequence of Planobispora takensis NBRC 109077.</title>
        <authorList>
            <person name="Komaki H."/>
            <person name="Tamura T."/>
        </authorList>
    </citation>
    <scope>NUCLEOTIDE SEQUENCE</scope>
    <source>
        <strain evidence="2">NBRC 109077</strain>
    </source>
</reference>
<dbReference type="EMBL" id="BOOK01000056">
    <property type="protein sequence ID" value="GII04802.1"/>
    <property type="molecule type" value="Genomic_DNA"/>
</dbReference>
<feature type="compositionally biased region" description="Low complexity" evidence="1">
    <location>
        <begin position="115"/>
        <end position="127"/>
    </location>
</feature>
<dbReference type="AlphaFoldDB" id="A0A8J3T2B3"/>
<evidence type="ECO:0000256" key="1">
    <source>
        <dbReference type="SAM" id="MobiDB-lite"/>
    </source>
</evidence>
<comment type="caution">
    <text evidence="2">The sequence shown here is derived from an EMBL/GenBank/DDBJ whole genome shotgun (WGS) entry which is preliminary data.</text>
</comment>
<gene>
    <name evidence="2" type="ORF">Pta02_68100</name>
</gene>
<sequence length="162" mass="16501">MRIRAISRPVRRGPLGLLEREDTFGTAPPFPPEDPPADPASGDPGGPACGPSDGPFRGRTGLVPDRALPYTCETALGTVSSRTAPPEEEAWSGTPACGPAAAEPRRPGAPPCPGACPGTGWAGCPAARGGTDAGDRSARVRSSSSCQSPTSHLRHFSGPHTN</sequence>
<feature type="compositionally biased region" description="Pro residues" evidence="1">
    <location>
        <begin position="28"/>
        <end position="38"/>
    </location>
</feature>
<feature type="compositionally biased region" description="Basic residues" evidence="1">
    <location>
        <begin position="1"/>
        <end position="11"/>
    </location>
</feature>
<feature type="compositionally biased region" description="Basic residues" evidence="1">
    <location>
        <begin position="152"/>
        <end position="162"/>
    </location>
</feature>
<feature type="region of interest" description="Disordered" evidence="1">
    <location>
        <begin position="78"/>
        <end position="162"/>
    </location>
</feature>
<keyword evidence="3" id="KW-1185">Reference proteome</keyword>
<feature type="compositionally biased region" description="Low complexity" evidence="1">
    <location>
        <begin position="140"/>
        <end position="151"/>
    </location>
</feature>
<protein>
    <submittedName>
        <fullName evidence="2">Uncharacterized protein</fullName>
    </submittedName>
</protein>
<proteinExistence type="predicted"/>